<dbReference type="STRING" id="43700.ENSMALP00000030399"/>
<evidence type="ECO:0000256" key="7">
    <source>
        <dbReference type="SAM" id="SignalP"/>
    </source>
</evidence>
<evidence type="ECO:0000313" key="9">
    <source>
        <dbReference type="Proteomes" id="UP000261600"/>
    </source>
</evidence>
<feature type="chain" id="PRO_5018658395" description="Urotensin II-related peptide" evidence="7">
    <location>
        <begin position="28"/>
        <end position="197"/>
    </location>
</feature>
<feature type="region of interest" description="Disordered" evidence="6">
    <location>
        <begin position="142"/>
        <end position="162"/>
    </location>
</feature>
<reference evidence="8" key="1">
    <citation type="submission" date="2025-08" db="UniProtKB">
        <authorList>
            <consortium name="Ensembl"/>
        </authorList>
    </citation>
    <scope>IDENTIFICATION</scope>
</reference>
<dbReference type="AlphaFoldDB" id="A0A3Q3K906"/>
<keyword evidence="9" id="KW-1185">Reference proteome</keyword>
<feature type="signal peptide" evidence="7">
    <location>
        <begin position="1"/>
        <end position="27"/>
    </location>
</feature>
<keyword evidence="5" id="KW-1015">Disulfide bond</keyword>
<dbReference type="Proteomes" id="UP000261600">
    <property type="component" value="Unplaced"/>
</dbReference>
<proteinExistence type="inferred from homology"/>
<evidence type="ECO:0008006" key="10">
    <source>
        <dbReference type="Google" id="ProtNLM"/>
    </source>
</evidence>
<evidence type="ECO:0000313" key="8">
    <source>
        <dbReference type="Ensembl" id="ENSMALP00000030399.1"/>
    </source>
</evidence>
<dbReference type="GO" id="GO:0097746">
    <property type="term" value="P:blood vessel diameter maintenance"/>
    <property type="evidence" value="ECO:0007669"/>
    <property type="project" value="InterPro"/>
</dbReference>
<evidence type="ECO:0000256" key="6">
    <source>
        <dbReference type="SAM" id="MobiDB-lite"/>
    </source>
</evidence>
<accession>A0A3Q3K906</accession>
<name>A0A3Q3K906_MONAL</name>
<evidence type="ECO:0000256" key="3">
    <source>
        <dbReference type="ARBA" id="ARBA00022525"/>
    </source>
</evidence>
<evidence type="ECO:0000256" key="1">
    <source>
        <dbReference type="ARBA" id="ARBA00004613"/>
    </source>
</evidence>
<sequence length="197" mass="21521">MLNTAALLSVLKVVVMMLMMVGMGMEAAPTKKEPPLNLTYSGVPSRYLKHWHLSTKSAGLDGTIKTTDKTTIRTITAGIRARRLRITPETAGPDKQAQMMKMISDLEELQRTLNSTLSSRIAIIPQGGRNAGRKPKMLPAAEGEVKPTTAPPATSDSTAPRASADVIVPSLTGRYFRKSLPPKPNKRVCFWKYCSQN</sequence>
<comment type="similarity">
    <text evidence="2">Belongs to the urotensin-2 family.</text>
</comment>
<dbReference type="GO" id="GO:0005576">
    <property type="term" value="C:extracellular region"/>
    <property type="evidence" value="ECO:0007669"/>
    <property type="project" value="UniProtKB-SubCell"/>
</dbReference>
<evidence type="ECO:0000256" key="2">
    <source>
        <dbReference type="ARBA" id="ARBA00006719"/>
    </source>
</evidence>
<dbReference type="PROSITE" id="PS00984">
    <property type="entry name" value="UROTENSIN_II"/>
    <property type="match status" value="1"/>
</dbReference>
<keyword evidence="4" id="KW-0372">Hormone</keyword>
<dbReference type="Ensembl" id="ENSMALT00000030936.1">
    <property type="protein sequence ID" value="ENSMALP00000030399.1"/>
    <property type="gene ID" value="ENSMALG00000021034.1"/>
</dbReference>
<reference evidence="8" key="2">
    <citation type="submission" date="2025-09" db="UniProtKB">
        <authorList>
            <consortium name="Ensembl"/>
        </authorList>
    </citation>
    <scope>IDENTIFICATION</scope>
</reference>
<organism evidence="8 9">
    <name type="scientific">Monopterus albus</name>
    <name type="common">Swamp eel</name>
    <dbReference type="NCBI Taxonomy" id="43700"/>
    <lineage>
        <taxon>Eukaryota</taxon>
        <taxon>Metazoa</taxon>
        <taxon>Chordata</taxon>
        <taxon>Craniata</taxon>
        <taxon>Vertebrata</taxon>
        <taxon>Euteleostomi</taxon>
        <taxon>Actinopterygii</taxon>
        <taxon>Neopterygii</taxon>
        <taxon>Teleostei</taxon>
        <taxon>Neoteleostei</taxon>
        <taxon>Acanthomorphata</taxon>
        <taxon>Anabantaria</taxon>
        <taxon>Synbranchiformes</taxon>
        <taxon>Synbranchidae</taxon>
        <taxon>Monopterus</taxon>
    </lineage>
</organism>
<feature type="compositionally biased region" description="Low complexity" evidence="6">
    <location>
        <begin position="147"/>
        <end position="162"/>
    </location>
</feature>
<keyword evidence="7" id="KW-0732">Signal</keyword>
<dbReference type="GO" id="GO:0005179">
    <property type="term" value="F:hormone activity"/>
    <property type="evidence" value="ECO:0007669"/>
    <property type="project" value="UniProtKB-KW"/>
</dbReference>
<evidence type="ECO:0000256" key="5">
    <source>
        <dbReference type="ARBA" id="ARBA00023157"/>
    </source>
</evidence>
<keyword evidence="3" id="KW-0964">Secreted</keyword>
<dbReference type="GO" id="GO:0008217">
    <property type="term" value="P:regulation of blood pressure"/>
    <property type="evidence" value="ECO:0007669"/>
    <property type="project" value="InterPro"/>
</dbReference>
<dbReference type="InterPro" id="IPR001483">
    <property type="entry name" value="Urotensin_II"/>
</dbReference>
<comment type="subcellular location">
    <subcellularLocation>
        <location evidence="1">Secreted</location>
    </subcellularLocation>
</comment>
<protein>
    <recommendedName>
        <fullName evidence="10">Urotensin II-related peptide</fullName>
    </recommendedName>
</protein>
<evidence type="ECO:0000256" key="4">
    <source>
        <dbReference type="ARBA" id="ARBA00022702"/>
    </source>
</evidence>